<dbReference type="SUPFAM" id="SSF51445">
    <property type="entry name" value="(Trans)glycosidases"/>
    <property type="match status" value="1"/>
</dbReference>
<dbReference type="Gene3D" id="3.20.20.80">
    <property type="entry name" value="Glycosidases"/>
    <property type="match status" value="1"/>
</dbReference>
<evidence type="ECO:0000313" key="4">
    <source>
        <dbReference type="EMBL" id="MCJ8012683.1"/>
    </source>
</evidence>
<keyword evidence="1 4" id="KW-0378">Hydrolase</keyword>
<dbReference type="EMBL" id="JALIRP010000005">
    <property type="protein sequence ID" value="MCJ8012683.1"/>
    <property type="molecule type" value="Genomic_DNA"/>
</dbReference>
<feature type="domain" description="Glycoside hydrolase family 5" evidence="3">
    <location>
        <begin position="61"/>
        <end position="173"/>
    </location>
</feature>
<name>A0A9X1WPI0_9BACL</name>
<dbReference type="AlphaFoldDB" id="A0A9X1WPI0"/>
<dbReference type="Pfam" id="PF00150">
    <property type="entry name" value="Cellulase"/>
    <property type="match status" value="1"/>
</dbReference>
<evidence type="ECO:0000256" key="2">
    <source>
        <dbReference type="ARBA" id="ARBA00023295"/>
    </source>
</evidence>
<keyword evidence="2" id="KW-0326">Glycosidase</keyword>
<proteinExistence type="predicted"/>
<reference evidence="4" key="1">
    <citation type="submission" date="2022-04" db="EMBL/GenBank/DDBJ databases">
        <title>Paenibacillus mangrovi sp. nov., a novel endophytic bacterium isolated from bark of Kandelia candel.</title>
        <authorList>
            <person name="Tuo L."/>
        </authorList>
    </citation>
    <scope>NUCLEOTIDE SEQUENCE</scope>
    <source>
        <strain evidence="4">KQZ6P-2</strain>
    </source>
</reference>
<dbReference type="Proteomes" id="UP001139347">
    <property type="component" value="Unassembled WGS sequence"/>
</dbReference>
<accession>A0A9X1WPI0</accession>
<evidence type="ECO:0000256" key="1">
    <source>
        <dbReference type="ARBA" id="ARBA00022801"/>
    </source>
</evidence>
<comment type="caution">
    <text evidence="4">The sequence shown here is derived from an EMBL/GenBank/DDBJ whole genome shotgun (WGS) entry which is preliminary data.</text>
</comment>
<evidence type="ECO:0000259" key="3">
    <source>
        <dbReference type="Pfam" id="PF00150"/>
    </source>
</evidence>
<organism evidence="4 5">
    <name type="scientific">Paenibacillus mangrovi</name>
    <dbReference type="NCBI Taxonomy" id="2931978"/>
    <lineage>
        <taxon>Bacteria</taxon>
        <taxon>Bacillati</taxon>
        <taxon>Bacillota</taxon>
        <taxon>Bacilli</taxon>
        <taxon>Bacillales</taxon>
        <taxon>Paenibacillaceae</taxon>
        <taxon>Paenibacillus</taxon>
    </lineage>
</organism>
<keyword evidence="5" id="KW-1185">Reference proteome</keyword>
<dbReference type="RefSeq" id="WP_244725512.1">
    <property type="nucleotide sequence ID" value="NZ_JALIRP010000005.1"/>
</dbReference>
<gene>
    <name evidence="4" type="ORF">MUG84_13175</name>
</gene>
<evidence type="ECO:0000313" key="5">
    <source>
        <dbReference type="Proteomes" id="UP001139347"/>
    </source>
</evidence>
<dbReference type="GO" id="GO:0000272">
    <property type="term" value="P:polysaccharide catabolic process"/>
    <property type="evidence" value="ECO:0007669"/>
    <property type="project" value="InterPro"/>
</dbReference>
<dbReference type="GO" id="GO:0004553">
    <property type="term" value="F:hydrolase activity, hydrolyzing O-glycosyl compounds"/>
    <property type="evidence" value="ECO:0007669"/>
    <property type="project" value="InterPro"/>
</dbReference>
<dbReference type="InterPro" id="IPR001547">
    <property type="entry name" value="Glyco_hydro_5"/>
</dbReference>
<dbReference type="InterPro" id="IPR017853">
    <property type="entry name" value="GH"/>
</dbReference>
<sequence>MKLSKSKVVYVLILICLISLVLLSGNRDFLQKHEAVSEVKGNNSNEYILGAHYFGNEWPITFWTSEFYNLDSDMQKIRNDGFNTIVLVIPWGEFQPGIDPIKYNDDMFERLKYVVNKADLNDLKVIIRIGYAWDFDPDVQYPNNERFEKLYVDDLFYKAWLDYITKIKNELEQFHNVTFAFLTWEDFWGIVEKSTHINSLDERIKYAKEIGYQNYLKNNYDLNEISKLYNQSFESFDQIPTPDAKKESMRLMYEFFDYILIEKFYIPAKERFGNLSLEVRVDSDPVYNSDGSISWYSHNKTYNLPDSSYTTMYYSPSMGAENNSNEEPSDKVLNRFDYILNNTKQNAGDNKIFIDQFLYFDNTPAFSHNTKIKSNELSNFIGKSYNSLTKYTSGYALWNYKDYAANTVYNAAFEFGLKGWDSNNVKSVKNENDSAVEVSGNGWISQTIPKSRDFYHSYSEYVNLKFSARAVNRNSTIKLSVGEWSEQQSLVTEWKDYNFKIPVSQLNKYDLKFSSINGEFILDDIYLYSFIQKGQVYDVNGNSDALLDSIKELNQKLSLQNDLIPVYEVDLNKKRESQYITDIFDGSSYIEEDDNGRYVWIGKNSEVQIKKKANSTGIEIKGYVPFSLHRKYNDKVENIVVELYVNNKKVKEYTFTKDSPLSIKLMWDEIDDNSNIADIQIRTNSEFNPSMQGESDRRNLSIIINSITQLK</sequence>
<protein>
    <submittedName>
        <fullName evidence="4">Glycoside hydrolase family 5 protein</fullName>
    </submittedName>
</protein>